<reference evidence="2 3" key="1">
    <citation type="submission" date="2020-08" db="EMBL/GenBank/DDBJ databases">
        <title>Oceanospirillum sp. nov. isolated from marine sediment.</title>
        <authorList>
            <person name="Ji X."/>
        </authorList>
    </citation>
    <scope>NUCLEOTIDE SEQUENCE [LARGE SCALE GENOMIC DNA]</scope>
    <source>
        <strain evidence="2 3">D5</strain>
    </source>
</reference>
<dbReference type="AlphaFoldDB" id="A0A839IZ02"/>
<dbReference type="InterPro" id="IPR041555">
    <property type="entry name" value="MG3"/>
</dbReference>
<accession>A0A839IZ02</accession>
<dbReference type="Pfam" id="PF17791">
    <property type="entry name" value="MG3"/>
    <property type="match status" value="1"/>
</dbReference>
<keyword evidence="3" id="KW-1185">Reference proteome</keyword>
<name>A0A839IZ02_9GAMM</name>
<proteinExistence type="predicted"/>
<dbReference type="EMBL" id="JACJFM010000347">
    <property type="protein sequence ID" value="MBB1489900.1"/>
    <property type="molecule type" value="Genomic_DNA"/>
</dbReference>
<feature type="domain" description="Macroglobulin" evidence="1">
    <location>
        <begin position="2"/>
        <end position="77"/>
    </location>
</feature>
<evidence type="ECO:0000259" key="1">
    <source>
        <dbReference type="Pfam" id="PF17791"/>
    </source>
</evidence>
<dbReference type="PANTHER" id="PTHR11412:SF150">
    <property type="entry name" value="ALPHA-2-MACROGLOBULIN-RELATED"/>
    <property type="match status" value="1"/>
</dbReference>
<dbReference type="PANTHER" id="PTHR11412">
    <property type="entry name" value="MACROGLOBULIN / COMPLEMENT"/>
    <property type="match status" value="1"/>
</dbReference>
<sequence length="104" mass="11651">QKKIKAEVCAKYTYGQPVPANVQLKMCRPLNRYVSINYLTTPEHPEGLPDIIAPCYNETKQTDIKGCATFTFPMSAFIKGSEKVLQDSLQIRVKVEEEGTGVSR</sequence>
<dbReference type="InterPro" id="IPR050473">
    <property type="entry name" value="A2M/Complement_sys"/>
</dbReference>
<dbReference type="Gene3D" id="2.60.40.1940">
    <property type="match status" value="1"/>
</dbReference>
<organism evidence="2 3">
    <name type="scientific">Oceanospirillum sediminis</name>
    <dbReference type="NCBI Taxonomy" id="2760088"/>
    <lineage>
        <taxon>Bacteria</taxon>
        <taxon>Pseudomonadati</taxon>
        <taxon>Pseudomonadota</taxon>
        <taxon>Gammaproteobacteria</taxon>
        <taxon>Oceanospirillales</taxon>
        <taxon>Oceanospirillaceae</taxon>
        <taxon>Oceanospirillum</taxon>
    </lineage>
</organism>
<comment type="caution">
    <text evidence="2">The sequence shown here is derived from an EMBL/GenBank/DDBJ whole genome shotgun (WGS) entry which is preliminary data.</text>
</comment>
<protein>
    <recommendedName>
        <fullName evidence="1">Macroglobulin domain-containing protein</fullName>
    </recommendedName>
</protein>
<dbReference type="Proteomes" id="UP000565262">
    <property type="component" value="Unassembled WGS sequence"/>
</dbReference>
<feature type="non-terminal residue" evidence="2">
    <location>
        <position position="104"/>
    </location>
</feature>
<feature type="non-terminal residue" evidence="2">
    <location>
        <position position="1"/>
    </location>
</feature>
<gene>
    <name evidence="2" type="ORF">H4O21_25185</name>
</gene>
<evidence type="ECO:0000313" key="3">
    <source>
        <dbReference type="Proteomes" id="UP000565262"/>
    </source>
</evidence>
<dbReference type="RefSeq" id="WP_182812762.1">
    <property type="nucleotide sequence ID" value="NZ_JACJFM010000347.1"/>
</dbReference>
<evidence type="ECO:0000313" key="2">
    <source>
        <dbReference type="EMBL" id="MBB1489900.1"/>
    </source>
</evidence>